<reference evidence="5 6" key="1">
    <citation type="submission" date="2009-03" db="EMBL/GenBank/DDBJ databases">
        <authorList>
            <person name="Setubal J.C."/>
            <person name="Boyle S."/>
            <person name="Crasta O.R."/>
            <person name="Gillespie J.J."/>
            <person name="Kenyon R.W."/>
            <person name="Lu J."/>
            <person name="Mane S."/>
            <person name="Nagrani S."/>
            <person name="Shallom J.M."/>
            <person name="Shallom S."/>
            <person name="Shukla M."/>
            <person name="Snyder E.E."/>
            <person name="Sobral B.W."/>
            <person name="Wattam A.R."/>
            <person name="Will R."/>
            <person name="Williams K."/>
            <person name="Yoo H."/>
            <person name="Bruce D.H."/>
            <person name="Detter C."/>
            <person name="Munk C."/>
            <person name="Brettin T.S."/>
            <person name="Ficht T."/>
        </authorList>
    </citation>
    <scope>NUCLEOTIDE SEQUENCE [LARGE SCALE GENOMIC DNA]</scope>
    <source>
        <strain evidence="5 6">Cudo</strain>
    </source>
</reference>
<gene>
    <name evidence="5" type="ORF">BCETI_6000749</name>
</gene>
<dbReference type="Pfam" id="PF16221">
    <property type="entry name" value="HTH_47"/>
    <property type="match status" value="1"/>
</dbReference>
<organism evidence="5 6">
    <name type="scientific">Brucella ceti str. Cudo</name>
    <dbReference type="NCBI Taxonomy" id="595497"/>
    <lineage>
        <taxon>Bacteria</taxon>
        <taxon>Pseudomonadati</taxon>
        <taxon>Pseudomonadota</taxon>
        <taxon>Alphaproteobacteria</taxon>
        <taxon>Hyphomicrobiales</taxon>
        <taxon>Brucellaceae</taxon>
        <taxon>Brucella/Ochrobactrum group</taxon>
        <taxon>Brucella</taxon>
    </lineage>
</organism>
<dbReference type="InterPro" id="IPR036388">
    <property type="entry name" value="WH-like_DNA-bd_sf"/>
</dbReference>
<evidence type="ECO:0008006" key="7">
    <source>
        <dbReference type="Google" id="ProtNLM"/>
    </source>
</evidence>
<feature type="domain" description="DUF2172" evidence="2">
    <location>
        <begin position="76"/>
        <end position="166"/>
    </location>
</feature>
<evidence type="ECO:0000313" key="6">
    <source>
        <dbReference type="Proteomes" id="UP000003678"/>
    </source>
</evidence>
<dbReference type="Gene3D" id="3.50.30.90">
    <property type="match status" value="1"/>
</dbReference>
<dbReference type="PIRSF" id="PIRSF015244">
    <property type="entry name" value="UCP015244"/>
    <property type="match status" value="1"/>
</dbReference>
<name>C0GA08_9HYPH</name>
<dbReference type="Gene3D" id="1.10.10.10">
    <property type="entry name" value="Winged helix-like DNA-binding domain superfamily/Winged helix DNA-binding domain"/>
    <property type="match status" value="1"/>
</dbReference>
<comment type="caution">
    <text evidence="5">The sequence shown here is derived from an EMBL/GenBank/DDBJ whole genome shotgun (WGS) entry which is preliminary data.</text>
</comment>
<dbReference type="GO" id="GO:0046872">
    <property type="term" value="F:metal ion binding"/>
    <property type="evidence" value="ECO:0007669"/>
    <property type="project" value="UniProtKB-KW"/>
</dbReference>
<dbReference type="InterPro" id="IPR032622">
    <property type="entry name" value="UCP01524_HTH"/>
</dbReference>
<dbReference type="InterPro" id="IPR012353">
    <property type="entry name" value="UCP015244"/>
</dbReference>
<dbReference type="InterPro" id="IPR032589">
    <property type="entry name" value="DUF4910"/>
</dbReference>
<feature type="binding site" evidence="1">
    <location>
        <position position="202"/>
    </location>
    <ligand>
        <name>Zn(2+)</name>
        <dbReference type="ChEBI" id="CHEBI:29105"/>
    </ligand>
</feature>
<feature type="domain" description="DUF4910" evidence="4">
    <location>
        <begin position="26"/>
        <end position="364"/>
    </location>
</feature>
<dbReference type="Pfam" id="PF16254">
    <property type="entry name" value="DUF4910"/>
    <property type="match status" value="1"/>
</dbReference>
<feature type="domain" description="UCP01524 winged helix-turn-helix" evidence="3">
    <location>
        <begin position="366"/>
        <end position="441"/>
    </location>
</feature>
<keyword evidence="1" id="KW-0479">Metal-binding</keyword>
<feature type="binding site" evidence="1">
    <location>
        <position position="196"/>
    </location>
    <ligand>
        <name>Zn(2+)</name>
        <dbReference type="ChEBI" id="CHEBI:29105"/>
    </ligand>
</feature>
<dbReference type="EMBL" id="ACJD01000006">
    <property type="protein sequence ID" value="EEH13772.1"/>
    <property type="molecule type" value="Genomic_DNA"/>
</dbReference>
<evidence type="ECO:0000259" key="3">
    <source>
        <dbReference type="Pfam" id="PF16221"/>
    </source>
</evidence>
<comment type="cofactor">
    <cofactor evidence="1">
        <name>Zn(2+)</name>
        <dbReference type="ChEBI" id="CHEBI:29105"/>
    </cofactor>
    <text evidence="1">Binds 1 zinc ion per subunit.</text>
</comment>
<dbReference type="InterPro" id="IPR032610">
    <property type="entry name" value="DUF2172"/>
</dbReference>
<evidence type="ECO:0000313" key="5">
    <source>
        <dbReference type="EMBL" id="EEH13772.1"/>
    </source>
</evidence>
<feature type="binding site" evidence="1">
    <location>
        <position position="333"/>
    </location>
    <ligand>
        <name>Zn(2+)</name>
        <dbReference type="ChEBI" id="CHEBI:29105"/>
    </ligand>
</feature>
<keyword evidence="1" id="KW-0862">Zinc</keyword>
<dbReference type="Gene3D" id="3.40.630.10">
    <property type="entry name" value="Zn peptidases"/>
    <property type="match status" value="1"/>
</dbReference>
<evidence type="ECO:0000259" key="4">
    <source>
        <dbReference type="Pfam" id="PF16254"/>
    </source>
</evidence>
<dbReference type="Proteomes" id="UP000003678">
    <property type="component" value="Unassembled WGS sequence"/>
</dbReference>
<evidence type="ECO:0000259" key="2">
    <source>
        <dbReference type="Pfam" id="PF09940"/>
    </source>
</evidence>
<accession>C0GA08</accession>
<proteinExistence type="predicted"/>
<dbReference type="Pfam" id="PF09940">
    <property type="entry name" value="DUF2172"/>
    <property type="match status" value="1"/>
</dbReference>
<dbReference type="AlphaFoldDB" id="C0GA08"/>
<evidence type="ECO:0000256" key="1">
    <source>
        <dbReference type="PIRSR" id="PIRSR015244-50"/>
    </source>
</evidence>
<sequence length="451" mass="49996">MMDSGAPGRAGGAAMAAPQPDGAAIHRLAARLYPICRSLAGDGVRETLAIIGEYLPLHIHEVPTGTPLYDWKAPQEWIIREACIADLAGRRIVDFARHNLHVVNFSMPVRARMSLDALKNHIHTLPDQPDLIPYRTCYHGESWGFCMAHNALLAMEDGEFDVVIDAERRDGSLVFGEFIHRGQTDATFLLSAHLCHPSLANDNCSGLALLALLGEAMKSRRTRLTYRLLFGPATFGALAWLRQNEDNLDHVRHGLVLSCLGDGGGPNYKRSRRGNAEIDRIMDHVLAHCGLSGAAMHDFWPYGYDERQFCSPGFNLPVGMFQRSLYGRFPEYHTSADNLDFIKPEYLEQSFNMVMQTIEIAERNWVPLNMSPKGEPQLGRRGLYGSMGGDSRAAQNAMAMLWVLNLADGGYSILDMAERSKLPFAMLADAADRLRDAGLIKETASQDLFAK</sequence>
<dbReference type="SUPFAM" id="SSF53187">
    <property type="entry name" value="Zn-dependent exopeptidases"/>
    <property type="match status" value="1"/>
</dbReference>
<protein>
    <recommendedName>
        <fullName evidence="7">Aminopeptidase</fullName>
    </recommendedName>
</protein>